<dbReference type="InterPro" id="IPR052158">
    <property type="entry name" value="INH-QAR"/>
</dbReference>
<gene>
    <name evidence="2" type="ORF">ACFPZN_22620</name>
</gene>
<protein>
    <submittedName>
        <fullName evidence="2">DJ-1/PfpI family protein</fullName>
        <ecNumber evidence="2">4.2.1.-</ecNumber>
    </submittedName>
</protein>
<reference evidence="3" key="1">
    <citation type="journal article" date="2019" name="Int. J. Syst. Evol. Microbiol.">
        <title>The Global Catalogue of Microorganisms (GCM) 10K type strain sequencing project: providing services to taxonomists for standard genome sequencing and annotation.</title>
        <authorList>
            <consortium name="The Broad Institute Genomics Platform"/>
            <consortium name="The Broad Institute Genome Sequencing Center for Infectious Disease"/>
            <person name="Wu L."/>
            <person name="Ma J."/>
        </authorList>
    </citation>
    <scope>NUCLEOTIDE SEQUENCE [LARGE SCALE GENOMIC DNA]</scope>
    <source>
        <strain evidence="3">KCTC 42087</strain>
    </source>
</reference>
<dbReference type="PANTHER" id="PTHR43130:SF2">
    <property type="entry name" value="DJ-1_PFPI DOMAIN-CONTAINING PROTEIN"/>
    <property type="match status" value="1"/>
</dbReference>
<accession>A0ABW1A361</accession>
<organism evidence="2 3">
    <name type="scientific">Actinomadura rugatobispora</name>
    <dbReference type="NCBI Taxonomy" id="1994"/>
    <lineage>
        <taxon>Bacteria</taxon>
        <taxon>Bacillati</taxon>
        <taxon>Actinomycetota</taxon>
        <taxon>Actinomycetes</taxon>
        <taxon>Streptosporangiales</taxon>
        <taxon>Thermomonosporaceae</taxon>
        <taxon>Actinomadura</taxon>
    </lineage>
</organism>
<evidence type="ECO:0000259" key="1">
    <source>
        <dbReference type="Pfam" id="PF01965"/>
    </source>
</evidence>
<dbReference type="GO" id="GO:0016829">
    <property type="term" value="F:lyase activity"/>
    <property type="evidence" value="ECO:0007669"/>
    <property type="project" value="UniProtKB-KW"/>
</dbReference>
<dbReference type="Proteomes" id="UP001596074">
    <property type="component" value="Unassembled WGS sequence"/>
</dbReference>
<dbReference type="RefSeq" id="WP_378284084.1">
    <property type="nucleotide sequence ID" value="NZ_JBHSON010000031.1"/>
</dbReference>
<name>A0ABW1A361_9ACTN</name>
<evidence type="ECO:0000313" key="2">
    <source>
        <dbReference type="EMBL" id="MFC5748424.1"/>
    </source>
</evidence>
<dbReference type="SUPFAM" id="SSF52317">
    <property type="entry name" value="Class I glutamine amidotransferase-like"/>
    <property type="match status" value="1"/>
</dbReference>
<feature type="domain" description="DJ-1/PfpI" evidence="1">
    <location>
        <begin position="2"/>
        <end position="162"/>
    </location>
</feature>
<keyword evidence="3" id="KW-1185">Reference proteome</keyword>
<keyword evidence="2" id="KW-0456">Lyase</keyword>
<dbReference type="Gene3D" id="3.40.50.880">
    <property type="match status" value="1"/>
</dbReference>
<dbReference type="EC" id="4.2.1.-" evidence="2"/>
<sequence length="209" mass="21749">MQVAIPLYPRFTALDAVGPYTVMAFTPGWTVTFVGAETGPVLDDKGGLSLVAAATYADLPRPDVIVVPGGPGTLQAVFDEPLLNWVREAHEHTRWTTSVCSGSFVLGAAGLLKGRDATTHWGWLEQLSGVGARPVGERVVTDGRIVTAAGVSAGIDMALSLVGEAAGETTAQTVQLAIEYAPEPPFQAGTPKTAPPELAEPALGLIDFE</sequence>
<dbReference type="Pfam" id="PF01965">
    <property type="entry name" value="DJ-1_PfpI"/>
    <property type="match status" value="1"/>
</dbReference>
<dbReference type="PANTHER" id="PTHR43130">
    <property type="entry name" value="ARAC-FAMILY TRANSCRIPTIONAL REGULATOR"/>
    <property type="match status" value="1"/>
</dbReference>
<evidence type="ECO:0000313" key="3">
    <source>
        <dbReference type="Proteomes" id="UP001596074"/>
    </source>
</evidence>
<proteinExistence type="predicted"/>
<dbReference type="InterPro" id="IPR002818">
    <property type="entry name" value="DJ-1/PfpI"/>
</dbReference>
<dbReference type="InterPro" id="IPR029062">
    <property type="entry name" value="Class_I_gatase-like"/>
</dbReference>
<dbReference type="EMBL" id="JBHSON010000031">
    <property type="protein sequence ID" value="MFC5748424.1"/>
    <property type="molecule type" value="Genomic_DNA"/>
</dbReference>
<comment type="caution">
    <text evidence="2">The sequence shown here is derived from an EMBL/GenBank/DDBJ whole genome shotgun (WGS) entry which is preliminary data.</text>
</comment>
<dbReference type="CDD" id="cd03139">
    <property type="entry name" value="GATase1_PfpI_2"/>
    <property type="match status" value="1"/>
</dbReference>